<dbReference type="Gene3D" id="6.10.110.10">
    <property type="match status" value="1"/>
</dbReference>
<evidence type="ECO:0000256" key="1">
    <source>
        <dbReference type="ARBA" id="ARBA00004141"/>
    </source>
</evidence>
<dbReference type="GO" id="GO:0016020">
    <property type="term" value="C:membrane"/>
    <property type="evidence" value="ECO:0007669"/>
    <property type="project" value="UniProtKB-SubCell"/>
</dbReference>
<evidence type="ECO:0000256" key="3">
    <source>
        <dbReference type="ARBA" id="ARBA00022692"/>
    </source>
</evidence>
<gene>
    <name evidence="8" type="ORF">JYZ213_LOCUS9114</name>
    <name evidence="7" type="ORF">VCS650_LOCUS6326</name>
</gene>
<sequence length="247" mass="26031">MASFSAFKDSTSQFFERVTDTTKKVKETIEVGTDYAGNKWNESSTITKTCIIGVPTAVIAPFAIIPVLGAAGFTSAGVVAGSLAASLQTATTVSGSIFALCQSAGAVGAVATSTSVGVGLTAGATVGGVTAAVFRKHDSNNKNDKSTKTEDDNEKVIENNINVVTATSVDVGLEAGLTAGGVITAVCNEKDSNNKNDKKTQTEDNINEFFFQFPVFSRHLFIFGCFKLIIFMIFSCSIFIFFHSRVI</sequence>
<evidence type="ECO:0000256" key="5">
    <source>
        <dbReference type="ARBA" id="ARBA00023136"/>
    </source>
</evidence>
<keyword evidence="5 6" id="KW-0472">Membrane</keyword>
<comment type="subcellular location">
    <subcellularLocation>
        <location evidence="1">Membrane</location>
        <topology evidence="1">Multi-pass membrane protein</topology>
    </subcellularLocation>
</comment>
<evidence type="ECO:0000256" key="6">
    <source>
        <dbReference type="SAM" id="Phobius"/>
    </source>
</evidence>
<dbReference type="InterPro" id="IPR009311">
    <property type="entry name" value="IFI6/IFI27-like"/>
</dbReference>
<name>A0A813XJ38_9BILA</name>
<evidence type="ECO:0000313" key="8">
    <source>
        <dbReference type="EMBL" id="CAF0873911.1"/>
    </source>
</evidence>
<dbReference type="EMBL" id="CAJNON010000038">
    <property type="protein sequence ID" value="CAF0844623.1"/>
    <property type="molecule type" value="Genomic_DNA"/>
</dbReference>
<organism evidence="8 9">
    <name type="scientific">Adineta steineri</name>
    <dbReference type="NCBI Taxonomy" id="433720"/>
    <lineage>
        <taxon>Eukaryota</taxon>
        <taxon>Metazoa</taxon>
        <taxon>Spiralia</taxon>
        <taxon>Gnathifera</taxon>
        <taxon>Rotifera</taxon>
        <taxon>Eurotatoria</taxon>
        <taxon>Bdelloidea</taxon>
        <taxon>Adinetida</taxon>
        <taxon>Adinetidae</taxon>
        <taxon>Adineta</taxon>
    </lineage>
</organism>
<keyword evidence="3 6" id="KW-0812">Transmembrane</keyword>
<dbReference type="OrthoDB" id="7366896at2759"/>
<dbReference type="Pfam" id="PF06140">
    <property type="entry name" value="Ifi-6-16"/>
    <property type="match status" value="1"/>
</dbReference>
<dbReference type="PANTHER" id="PTHR16932:SF18">
    <property type="entry name" value="INTERFERON, ALPHA-INDUCIBLE PROTEIN 27-LIKE 2"/>
    <property type="match status" value="1"/>
</dbReference>
<reference evidence="8" key="1">
    <citation type="submission" date="2021-02" db="EMBL/GenBank/DDBJ databases">
        <authorList>
            <person name="Nowell W R."/>
        </authorList>
    </citation>
    <scope>NUCLEOTIDE SEQUENCE</scope>
</reference>
<dbReference type="Proteomes" id="UP000663891">
    <property type="component" value="Unassembled WGS sequence"/>
</dbReference>
<feature type="transmembrane region" description="Helical" evidence="6">
    <location>
        <begin position="220"/>
        <end position="242"/>
    </location>
</feature>
<proteinExistence type="inferred from homology"/>
<protein>
    <submittedName>
        <fullName evidence="8">Uncharacterized protein</fullName>
    </submittedName>
</protein>
<evidence type="ECO:0000256" key="4">
    <source>
        <dbReference type="ARBA" id="ARBA00022989"/>
    </source>
</evidence>
<evidence type="ECO:0000256" key="2">
    <source>
        <dbReference type="ARBA" id="ARBA00007262"/>
    </source>
</evidence>
<dbReference type="PANTHER" id="PTHR16932">
    <property type="entry name" value="INTERFERON ALPHA-INDUCIBLE PROTEIN 27"/>
    <property type="match status" value="1"/>
</dbReference>
<keyword evidence="4 6" id="KW-1133">Transmembrane helix</keyword>
<accession>A0A813XJ38</accession>
<dbReference type="Proteomes" id="UP000663845">
    <property type="component" value="Unassembled WGS sequence"/>
</dbReference>
<dbReference type="EMBL" id="CAJNOG010000063">
    <property type="protein sequence ID" value="CAF0873911.1"/>
    <property type="molecule type" value="Genomic_DNA"/>
</dbReference>
<evidence type="ECO:0000313" key="7">
    <source>
        <dbReference type="EMBL" id="CAF0844623.1"/>
    </source>
</evidence>
<dbReference type="AlphaFoldDB" id="A0A813XJ38"/>
<evidence type="ECO:0000313" key="9">
    <source>
        <dbReference type="Proteomes" id="UP000663845"/>
    </source>
</evidence>
<comment type="caution">
    <text evidence="8">The sequence shown here is derived from an EMBL/GenBank/DDBJ whole genome shotgun (WGS) entry which is preliminary data.</text>
</comment>
<dbReference type="InterPro" id="IPR038213">
    <property type="entry name" value="IFI6/IFI27-like_sf"/>
</dbReference>
<comment type="similarity">
    <text evidence="2">Belongs to the IFI6/IFI27 family.</text>
</comment>